<evidence type="ECO:0000313" key="1">
    <source>
        <dbReference type="EMBL" id="MPC64969.1"/>
    </source>
</evidence>
<sequence>MDTGYSMDLKSYNVEDEIVMVRLLETSTAIPGSNEAIGYKGDHAAATTAPRLYCGRCLRRNLAYGYYNN</sequence>
<comment type="caution">
    <text evidence="1">The sequence shown here is derived from an EMBL/GenBank/DDBJ whole genome shotgun (WGS) entry which is preliminary data.</text>
</comment>
<protein>
    <submittedName>
        <fullName evidence="1">Uncharacterized protein</fullName>
    </submittedName>
</protein>
<accession>A0A5B7H556</accession>
<gene>
    <name evidence="1" type="ORF">E2C01_059092</name>
</gene>
<keyword evidence="2" id="KW-1185">Reference proteome</keyword>
<evidence type="ECO:0000313" key="2">
    <source>
        <dbReference type="Proteomes" id="UP000324222"/>
    </source>
</evidence>
<dbReference type="AlphaFoldDB" id="A0A5B7H556"/>
<name>A0A5B7H556_PORTR</name>
<reference evidence="1 2" key="1">
    <citation type="submission" date="2019-05" db="EMBL/GenBank/DDBJ databases">
        <title>Another draft genome of Portunus trituberculatus and its Hox gene families provides insights of decapod evolution.</title>
        <authorList>
            <person name="Jeong J.-H."/>
            <person name="Song I."/>
            <person name="Kim S."/>
            <person name="Choi T."/>
            <person name="Kim D."/>
            <person name="Ryu S."/>
            <person name="Kim W."/>
        </authorList>
    </citation>
    <scope>NUCLEOTIDE SEQUENCE [LARGE SCALE GENOMIC DNA]</scope>
    <source>
        <tissue evidence="1">Muscle</tissue>
    </source>
</reference>
<dbReference type="Proteomes" id="UP000324222">
    <property type="component" value="Unassembled WGS sequence"/>
</dbReference>
<dbReference type="EMBL" id="VSRR010022775">
    <property type="protein sequence ID" value="MPC64969.1"/>
    <property type="molecule type" value="Genomic_DNA"/>
</dbReference>
<organism evidence="1 2">
    <name type="scientific">Portunus trituberculatus</name>
    <name type="common">Swimming crab</name>
    <name type="synonym">Neptunus trituberculatus</name>
    <dbReference type="NCBI Taxonomy" id="210409"/>
    <lineage>
        <taxon>Eukaryota</taxon>
        <taxon>Metazoa</taxon>
        <taxon>Ecdysozoa</taxon>
        <taxon>Arthropoda</taxon>
        <taxon>Crustacea</taxon>
        <taxon>Multicrustacea</taxon>
        <taxon>Malacostraca</taxon>
        <taxon>Eumalacostraca</taxon>
        <taxon>Eucarida</taxon>
        <taxon>Decapoda</taxon>
        <taxon>Pleocyemata</taxon>
        <taxon>Brachyura</taxon>
        <taxon>Eubrachyura</taxon>
        <taxon>Portunoidea</taxon>
        <taxon>Portunidae</taxon>
        <taxon>Portuninae</taxon>
        <taxon>Portunus</taxon>
    </lineage>
</organism>
<proteinExistence type="predicted"/>